<accession>A0A2G5PD91</accession>
<name>A0A2G5PD91_9MYCO</name>
<sequence length="189" mass="20296">MEFGRAPCGRPYSVREITVGFPPGFVVDADAVPRCAATNPQLCLRGPRPWAASLIGTATATVDFGWPRSEGFGGPYHQFLLGDGELIGYEINQLGAPGPAGFTVFPLIFRAPLDSSGFTVHVPEAPSFRRPDGMQALTSIDLFFTASGVFRTPQNPPDSGGWRFTLTFDYYIGARRAVVVDVPIAGAEQ</sequence>
<dbReference type="Proteomes" id="UP000230551">
    <property type="component" value="Unassembled WGS sequence"/>
</dbReference>
<evidence type="ECO:0000313" key="1">
    <source>
        <dbReference type="EMBL" id="PIB76295.1"/>
    </source>
</evidence>
<dbReference type="EMBL" id="PDCN02000005">
    <property type="protein sequence ID" value="PIB76295.1"/>
    <property type="molecule type" value="Genomic_DNA"/>
</dbReference>
<proteinExistence type="predicted"/>
<comment type="caution">
    <text evidence="1">The sequence shown here is derived from an EMBL/GenBank/DDBJ whole genome shotgun (WGS) entry which is preliminary data.</text>
</comment>
<gene>
    <name evidence="1" type="ORF">CQY22_006145</name>
</gene>
<organism evidence="1 2">
    <name type="scientific">Mycolicibacterium brumae</name>
    <dbReference type="NCBI Taxonomy" id="85968"/>
    <lineage>
        <taxon>Bacteria</taxon>
        <taxon>Bacillati</taxon>
        <taxon>Actinomycetota</taxon>
        <taxon>Actinomycetes</taxon>
        <taxon>Mycobacteriales</taxon>
        <taxon>Mycobacteriaceae</taxon>
        <taxon>Mycolicibacterium</taxon>
    </lineage>
</organism>
<reference evidence="1 2" key="1">
    <citation type="journal article" date="2017" name="Infect. Genet. Evol.">
        <title>The new phylogeny of the genus Mycobacterium: The old and the news.</title>
        <authorList>
            <person name="Tortoli E."/>
            <person name="Fedrizzi T."/>
            <person name="Meehan C.J."/>
            <person name="Trovato A."/>
            <person name="Grottola A."/>
            <person name="Giacobazzi E."/>
            <person name="Serpini G.F."/>
            <person name="Tagliazucchi S."/>
            <person name="Fabio A."/>
            <person name="Bettua C."/>
            <person name="Bertorelli R."/>
            <person name="Frascaro F."/>
            <person name="De Sanctis V."/>
            <person name="Pecorari M."/>
            <person name="Jousson O."/>
            <person name="Segata N."/>
            <person name="Cirillo D.M."/>
        </authorList>
    </citation>
    <scope>NUCLEOTIDE SEQUENCE [LARGE SCALE GENOMIC DNA]</scope>
    <source>
        <strain evidence="1 2">CIP1034565</strain>
    </source>
</reference>
<protein>
    <submittedName>
        <fullName evidence="1">Uncharacterized protein</fullName>
    </submittedName>
</protein>
<dbReference type="AlphaFoldDB" id="A0A2G5PD91"/>
<evidence type="ECO:0000313" key="2">
    <source>
        <dbReference type="Proteomes" id="UP000230551"/>
    </source>
</evidence>
<keyword evidence="2" id="KW-1185">Reference proteome</keyword>